<evidence type="ECO:0000313" key="1">
    <source>
        <dbReference type="EMBL" id="KAI5682953.1"/>
    </source>
</evidence>
<dbReference type="EMBL" id="CM044701">
    <property type="protein sequence ID" value="KAI5682953.1"/>
    <property type="molecule type" value="Genomic_DNA"/>
</dbReference>
<organism evidence="1 2">
    <name type="scientific">Catharanthus roseus</name>
    <name type="common">Madagascar periwinkle</name>
    <name type="synonym">Vinca rosea</name>
    <dbReference type="NCBI Taxonomy" id="4058"/>
    <lineage>
        <taxon>Eukaryota</taxon>
        <taxon>Viridiplantae</taxon>
        <taxon>Streptophyta</taxon>
        <taxon>Embryophyta</taxon>
        <taxon>Tracheophyta</taxon>
        <taxon>Spermatophyta</taxon>
        <taxon>Magnoliopsida</taxon>
        <taxon>eudicotyledons</taxon>
        <taxon>Gunneridae</taxon>
        <taxon>Pentapetalae</taxon>
        <taxon>asterids</taxon>
        <taxon>lamiids</taxon>
        <taxon>Gentianales</taxon>
        <taxon>Apocynaceae</taxon>
        <taxon>Rauvolfioideae</taxon>
        <taxon>Vinceae</taxon>
        <taxon>Catharanthinae</taxon>
        <taxon>Catharanthus</taxon>
    </lineage>
</organism>
<comment type="caution">
    <text evidence="1">The sequence shown here is derived from an EMBL/GenBank/DDBJ whole genome shotgun (WGS) entry which is preliminary data.</text>
</comment>
<name>A0ACC0CDS3_CATRO</name>
<dbReference type="Proteomes" id="UP001060085">
    <property type="component" value="Linkage Group LG01"/>
</dbReference>
<sequence>MVYLSLGCQMGQQEGVHLQIPHLSPPLQIPHLSQSRRVWGYLRVPLLTSRAPRSSTCSQGWRRDCCTGNVYWISCCTGVQPKVLPIDNMHLRMIVCTFLTKTAIYDGDACGPCITTEAMSSTSYNMDV</sequence>
<evidence type="ECO:0000313" key="2">
    <source>
        <dbReference type="Proteomes" id="UP001060085"/>
    </source>
</evidence>
<accession>A0ACC0CDS3</accession>
<protein>
    <submittedName>
        <fullName evidence="1">Uncharacterized protein</fullName>
    </submittedName>
</protein>
<gene>
    <name evidence="1" type="ORF">M9H77_04181</name>
</gene>
<reference evidence="2" key="1">
    <citation type="journal article" date="2023" name="Nat. Plants">
        <title>Single-cell RNA sequencing provides a high-resolution roadmap for understanding the multicellular compartmentation of specialized metabolism.</title>
        <authorList>
            <person name="Sun S."/>
            <person name="Shen X."/>
            <person name="Li Y."/>
            <person name="Li Y."/>
            <person name="Wang S."/>
            <person name="Li R."/>
            <person name="Zhang H."/>
            <person name="Shen G."/>
            <person name="Guo B."/>
            <person name="Wei J."/>
            <person name="Xu J."/>
            <person name="St-Pierre B."/>
            <person name="Chen S."/>
            <person name="Sun C."/>
        </authorList>
    </citation>
    <scope>NUCLEOTIDE SEQUENCE [LARGE SCALE GENOMIC DNA]</scope>
</reference>
<keyword evidence="2" id="KW-1185">Reference proteome</keyword>
<proteinExistence type="predicted"/>